<evidence type="ECO:0000313" key="2">
    <source>
        <dbReference type="WBParaSite" id="ES5_v2.g29753.t1"/>
    </source>
</evidence>
<name>A0AC34GJF1_9BILA</name>
<reference evidence="2" key="1">
    <citation type="submission" date="2022-11" db="UniProtKB">
        <authorList>
            <consortium name="WormBaseParasite"/>
        </authorList>
    </citation>
    <scope>IDENTIFICATION</scope>
</reference>
<sequence>MLSAASIDENQNLSEKPFCEVDEAVKLLQQCKE</sequence>
<evidence type="ECO:0000313" key="1">
    <source>
        <dbReference type="Proteomes" id="UP000887579"/>
    </source>
</evidence>
<proteinExistence type="predicted"/>
<organism evidence="1 2">
    <name type="scientific">Panagrolaimus sp. ES5</name>
    <dbReference type="NCBI Taxonomy" id="591445"/>
    <lineage>
        <taxon>Eukaryota</taxon>
        <taxon>Metazoa</taxon>
        <taxon>Ecdysozoa</taxon>
        <taxon>Nematoda</taxon>
        <taxon>Chromadorea</taxon>
        <taxon>Rhabditida</taxon>
        <taxon>Tylenchina</taxon>
        <taxon>Panagrolaimomorpha</taxon>
        <taxon>Panagrolaimoidea</taxon>
        <taxon>Panagrolaimidae</taxon>
        <taxon>Panagrolaimus</taxon>
    </lineage>
</organism>
<dbReference type="Proteomes" id="UP000887579">
    <property type="component" value="Unplaced"/>
</dbReference>
<accession>A0AC34GJF1</accession>
<dbReference type="WBParaSite" id="ES5_v2.g29753.t1">
    <property type="protein sequence ID" value="ES5_v2.g29753.t1"/>
    <property type="gene ID" value="ES5_v2.g29753"/>
</dbReference>
<protein>
    <submittedName>
        <fullName evidence="2">Uncharacterized protein</fullName>
    </submittedName>
</protein>